<dbReference type="CDD" id="cd06141">
    <property type="entry name" value="WRN_exo"/>
    <property type="match status" value="1"/>
</dbReference>
<protein>
    <submittedName>
        <fullName evidence="4">Werner Syndrome-like exonuclease</fullName>
    </submittedName>
</protein>
<keyword evidence="4" id="KW-0269">Exonuclease</keyword>
<reference evidence="4" key="2">
    <citation type="submission" date="2019-07" db="EMBL/GenBank/DDBJ databases">
        <authorList>
            <person name="Yang Y."/>
            <person name="Bocs S."/>
            <person name="Baudouin L."/>
        </authorList>
    </citation>
    <scope>NUCLEOTIDE SEQUENCE</scope>
    <source>
        <tissue evidence="4">Spear leaf of Hainan Tall coconut</tissue>
    </source>
</reference>
<dbReference type="Proteomes" id="UP000797356">
    <property type="component" value="Chromosome 16"/>
</dbReference>
<dbReference type="EMBL" id="CM017887">
    <property type="protein sequence ID" value="KAG1371377.1"/>
    <property type="molecule type" value="Genomic_DNA"/>
</dbReference>
<dbReference type="Pfam" id="PF01612">
    <property type="entry name" value="DNA_pol_A_exo1"/>
    <property type="match status" value="1"/>
</dbReference>
<dbReference type="PANTHER" id="PTHR13620:SF105">
    <property type="entry name" value="OS01G0737700 PROTEIN"/>
    <property type="match status" value="1"/>
</dbReference>
<evidence type="ECO:0000313" key="5">
    <source>
        <dbReference type="Proteomes" id="UP000797356"/>
    </source>
</evidence>
<evidence type="ECO:0000259" key="3">
    <source>
        <dbReference type="SMART" id="SM00474"/>
    </source>
</evidence>
<dbReference type="Gene3D" id="3.30.420.10">
    <property type="entry name" value="Ribonuclease H-like superfamily/Ribonuclease H"/>
    <property type="match status" value="1"/>
</dbReference>
<dbReference type="SMART" id="SM00474">
    <property type="entry name" value="35EXOc"/>
    <property type="match status" value="1"/>
</dbReference>
<dbReference type="SUPFAM" id="SSF53098">
    <property type="entry name" value="Ribonuclease H-like"/>
    <property type="match status" value="1"/>
</dbReference>
<organism evidence="4 5">
    <name type="scientific">Cocos nucifera</name>
    <name type="common">Coconut palm</name>
    <dbReference type="NCBI Taxonomy" id="13894"/>
    <lineage>
        <taxon>Eukaryota</taxon>
        <taxon>Viridiplantae</taxon>
        <taxon>Streptophyta</taxon>
        <taxon>Embryophyta</taxon>
        <taxon>Tracheophyta</taxon>
        <taxon>Spermatophyta</taxon>
        <taxon>Magnoliopsida</taxon>
        <taxon>Liliopsida</taxon>
        <taxon>Arecaceae</taxon>
        <taxon>Arecoideae</taxon>
        <taxon>Cocoseae</taxon>
        <taxon>Attaleinae</taxon>
        <taxon>Cocos</taxon>
    </lineage>
</organism>
<sequence>MSTSIERDEDNRYIVTFNGTDDIVTSVTSSGDEVQDWLDEILRIHRCRLHRLIVGLDLEWRPSNSRFQNPVAVLQLCVGRRCLVFLLLHADYVPNALLNFLADDRFTFVGVGIDGDVERLSDDHDISIGHTTDLRCLAAEKMNRPELNQKGLARLAEEVLGVEVRKPRHVTMSRWDRRDLTWEQIKYAAVDAFLSFEIGRRLVDDDF</sequence>
<name>A0A8K0NE54_COCNU</name>
<dbReference type="InterPro" id="IPR051132">
    <property type="entry name" value="3-5_Exonuclease_domain"/>
</dbReference>
<dbReference type="InterPro" id="IPR012337">
    <property type="entry name" value="RNaseH-like_sf"/>
</dbReference>
<comment type="caution">
    <text evidence="4">The sequence shown here is derived from an EMBL/GenBank/DDBJ whole genome shotgun (WGS) entry which is preliminary data.</text>
</comment>
<dbReference type="GO" id="GO:0008408">
    <property type="term" value="F:3'-5' exonuclease activity"/>
    <property type="evidence" value="ECO:0007669"/>
    <property type="project" value="InterPro"/>
</dbReference>
<keyword evidence="2" id="KW-0378">Hydrolase</keyword>
<dbReference type="OrthoDB" id="1920326at2759"/>
<accession>A0A8K0NE54</accession>
<reference evidence="4" key="1">
    <citation type="journal article" date="2017" name="Gigascience">
        <title>The genome draft of coconut (Cocos nucifera).</title>
        <authorList>
            <person name="Xiao Y."/>
            <person name="Xu P."/>
            <person name="Fan H."/>
            <person name="Baudouin L."/>
            <person name="Xia W."/>
            <person name="Bocs S."/>
            <person name="Xu J."/>
            <person name="Li Q."/>
            <person name="Guo A."/>
            <person name="Zhou L."/>
            <person name="Li J."/>
            <person name="Wu Y."/>
            <person name="Ma Z."/>
            <person name="Armero A."/>
            <person name="Issali A.E."/>
            <person name="Liu N."/>
            <person name="Peng M."/>
            <person name="Yang Y."/>
        </authorList>
    </citation>
    <scope>NUCLEOTIDE SEQUENCE</scope>
    <source>
        <tissue evidence="4">Spear leaf of Hainan Tall coconut</tissue>
    </source>
</reference>
<dbReference type="AlphaFoldDB" id="A0A8K0NE54"/>
<evidence type="ECO:0000256" key="2">
    <source>
        <dbReference type="ARBA" id="ARBA00022801"/>
    </source>
</evidence>
<feature type="domain" description="3'-5' exonuclease" evidence="3">
    <location>
        <begin position="24"/>
        <end position="207"/>
    </location>
</feature>
<evidence type="ECO:0000313" key="4">
    <source>
        <dbReference type="EMBL" id="KAG1371377.1"/>
    </source>
</evidence>
<dbReference type="GO" id="GO:0005634">
    <property type="term" value="C:nucleus"/>
    <property type="evidence" value="ECO:0007669"/>
    <property type="project" value="TreeGrafter"/>
</dbReference>
<dbReference type="InterPro" id="IPR002562">
    <property type="entry name" value="3'-5'_exonuclease_dom"/>
</dbReference>
<dbReference type="InterPro" id="IPR036397">
    <property type="entry name" value="RNaseH_sf"/>
</dbReference>
<evidence type="ECO:0000256" key="1">
    <source>
        <dbReference type="ARBA" id="ARBA00022722"/>
    </source>
</evidence>
<dbReference type="FunFam" id="3.30.420.10:FF:000054">
    <property type="entry name" value="Werner Syndrome-like exonuclease"/>
    <property type="match status" value="1"/>
</dbReference>
<proteinExistence type="predicted"/>
<gene>
    <name evidence="4" type="ORF">COCNU_16G004710</name>
</gene>
<dbReference type="GO" id="GO:0006139">
    <property type="term" value="P:nucleobase-containing compound metabolic process"/>
    <property type="evidence" value="ECO:0007669"/>
    <property type="project" value="InterPro"/>
</dbReference>
<dbReference type="PANTHER" id="PTHR13620">
    <property type="entry name" value="3-5 EXONUCLEASE"/>
    <property type="match status" value="1"/>
</dbReference>
<dbReference type="GO" id="GO:0003676">
    <property type="term" value="F:nucleic acid binding"/>
    <property type="evidence" value="ECO:0007669"/>
    <property type="project" value="InterPro"/>
</dbReference>
<keyword evidence="1" id="KW-0540">Nuclease</keyword>
<keyword evidence="5" id="KW-1185">Reference proteome</keyword>
<dbReference type="GO" id="GO:0005737">
    <property type="term" value="C:cytoplasm"/>
    <property type="evidence" value="ECO:0007669"/>
    <property type="project" value="TreeGrafter"/>
</dbReference>